<gene>
    <name evidence="2" type="ORF">P3W85_06925</name>
</gene>
<dbReference type="InterPro" id="IPR029032">
    <property type="entry name" value="AhpD-like"/>
</dbReference>
<protein>
    <submittedName>
        <fullName evidence="2">Carboxymuconolactone decarboxylase family protein</fullName>
    </submittedName>
</protein>
<reference evidence="2 3" key="1">
    <citation type="submission" date="2023-03" db="EMBL/GenBank/DDBJ databases">
        <title>Draft assemblies of triclosan tolerant bacteria isolated from returned activated sludge.</title>
        <authorList>
            <person name="Van Hamelsveld S."/>
        </authorList>
    </citation>
    <scope>NUCLEOTIDE SEQUENCE [LARGE SCALE GENOMIC DNA]</scope>
    <source>
        <strain evidence="2 3">GW210010_S58</strain>
    </source>
</reference>
<dbReference type="InterPro" id="IPR004675">
    <property type="entry name" value="AhpD_core"/>
</dbReference>
<comment type="caution">
    <text evidence="2">The sequence shown here is derived from an EMBL/GenBank/DDBJ whole genome shotgun (WGS) entry which is preliminary data.</text>
</comment>
<dbReference type="InterPro" id="IPR003779">
    <property type="entry name" value="CMD-like"/>
</dbReference>
<keyword evidence="3" id="KW-1185">Reference proteome</keyword>
<dbReference type="Pfam" id="PF02627">
    <property type="entry name" value="CMD"/>
    <property type="match status" value="1"/>
</dbReference>
<dbReference type="RefSeq" id="WP_276264228.1">
    <property type="nucleotide sequence ID" value="NZ_JARJLM010000124.1"/>
</dbReference>
<evidence type="ECO:0000313" key="2">
    <source>
        <dbReference type="EMBL" id="MDF3832679.1"/>
    </source>
</evidence>
<dbReference type="EMBL" id="JARJLM010000124">
    <property type="protein sequence ID" value="MDF3832679.1"/>
    <property type="molecule type" value="Genomic_DNA"/>
</dbReference>
<dbReference type="Proteomes" id="UP001216674">
    <property type="component" value="Unassembled WGS sequence"/>
</dbReference>
<dbReference type="SUPFAM" id="SSF69118">
    <property type="entry name" value="AhpD-like"/>
    <property type="match status" value="1"/>
</dbReference>
<dbReference type="NCBIfam" id="TIGR00778">
    <property type="entry name" value="ahpD_dom"/>
    <property type="match status" value="1"/>
</dbReference>
<proteinExistence type="predicted"/>
<dbReference type="Gene3D" id="1.20.1290.10">
    <property type="entry name" value="AhpD-like"/>
    <property type="match status" value="1"/>
</dbReference>
<evidence type="ECO:0000313" key="3">
    <source>
        <dbReference type="Proteomes" id="UP001216674"/>
    </source>
</evidence>
<dbReference type="PANTHER" id="PTHR35446">
    <property type="entry name" value="SI:CH211-175M2.5"/>
    <property type="match status" value="1"/>
</dbReference>
<feature type="domain" description="Carboxymuconolactone decarboxylase-like" evidence="1">
    <location>
        <begin position="42"/>
        <end position="118"/>
    </location>
</feature>
<name>A0ABT6AJ89_9BURK</name>
<sequence>MSRIPLQTADTAPEASRPFVARALANNGYLPNLIAALSNAPAALEAYLTVSEINSRSSLTLAEREVVQITAAATHGCGFCVAGHTAIALKKAKLDTGIVDALRAQAALPEARLEALAAFTRAVIRDRGAVPQAEFSAFAEAGFNPAQALEVVLGVSLATLCNFGNNLAQSPLNPELEAYRWTPGAA</sequence>
<organism evidence="2 3">
    <name type="scientific">Cupriavidus basilensis</name>
    <dbReference type="NCBI Taxonomy" id="68895"/>
    <lineage>
        <taxon>Bacteria</taxon>
        <taxon>Pseudomonadati</taxon>
        <taxon>Pseudomonadota</taxon>
        <taxon>Betaproteobacteria</taxon>
        <taxon>Burkholderiales</taxon>
        <taxon>Burkholderiaceae</taxon>
        <taxon>Cupriavidus</taxon>
    </lineage>
</organism>
<accession>A0ABT6AJ89</accession>
<evidence type="ECO:0000259" key="1">
    <source>
        <dbReference type="Pfam" id="PF02627"/>
    </source>
</evidence>
<dbReference type="PANTHER" id="PTHR35446:SF3">
    <property type="entry name" value="CMD DOMAIN-CONTAINING PROTEIN"/>
    <property type="match status" value="1"/>
</dbReference>